<dbReference type="Gene3D" id="2.170.16.10">
    <property type="entry name" value="Hedgehog/Intein (Hint) domain"/>
    <property type="match status" value="1"/>
</dbReference>
<dbReference type="GO" id="GO:0004519">
    <property type="term" value="F:endonuclease activity"/>
    <property type="evidence" value="ECO:0007669"/>
    <property type="project" value="InterPro"/>
</dbReference>
<dbReference type="InterPro" id="IPR027434">
    <property type="entry name" value="Homing_endonucl"/>
</dbReference>
<evidence type="ECO:0000256" key="3">
    <source>
        <dbReference type="ARBA" id="ARBA00022813"/>
    </source>
</evidence>
<dbReference type="InterPro" id="IPR027417">
    <property type="entry name" value="P-loop_NTPase"/>
</dbReference>
<keyword evidence="3" id="KW-0068">Autocatalytic cleavage</keyword>
<dbReference type="InterPro" id="IPR036844">
    <property type="entry name" value="Hint_dom_sf"/>
</dbReference>
<accession>A0A481Z3E0</accession>
<dbReference type="Pfam" id="PF13177">
    <property type="entry name" value="DNA_pol3_delta2"/>
    <property type="match status" value="1"/>
</dbReference>
<reference evidence="7" key="1">
    <citation type="journal article" date="2019" name="MBio">
        <title>Virus Genomes from Deep Sea Sediments Expand the Ocean Megavirome and Support Independent Origins of Viral Gigantism.</title>
        <authorList>
            <person name="Backstrom D."/>
            <person name="Yutin N."/>
            <person name="Jorgensen S.L."/>
            <person name="Dharamshi J."/>
            <person name="Homa F."/>
            <person name="Zaremba-Niedwiedzka K."/>
            <person name="Spang A."/>
            <person name="Wolf Y.I."/>
            <person name="Koonin E.V."/>
            <person name="Ettema T.J."/>
        </authorList>
    </citation>
    <scope>NUCLEOTIDE SEQUENCE</scope>
</reference>
<keyword evidence="1" id="KW-0235">DNA replication</keyword>
<evidence type="ECO:0000259" key="6">
    <source>
        <dbReference type="PROSITE" id="PS50819"/>
    </source>
</evidence>
<evidence type="ECO:0000256" key="5">
    <source>
        <dbReference type="ARBA" id="ARBA00023000"/>
    </source>
</evidence>
<dbReference type="InterPro" id="IPR008921">
    <property type="entry name" value="DNA_pol3_clamp-load_cplx_C"/>
</dbReference>
<organism evidence="7">
    <name type="scientific">Mimivirus LCMiAC01</name>
    <dbReference type="NCBI Taxonomy" id="2506608"/>
    <lineage>
        <taxon>Viruses</taxon>
        <taxon>Varidnaviria</taxon>
        <taxon>Bamfordvirae</taxon>
        <taxon>Nucleocytoviricota</taxon>
        <taxon>Megaviricetes</taxon>
        <taxon>Imitervirales</taxon>
        <taxon>Mimiviridae</taxon>
        <taxon>Klosneuvirinae</taxon>
    </lineage>
</organism>
<evidence type="ECO:0000313" key="7">
    <source>
        <dbReference type="EMBL" id="QBK88906.1"/>
    </source>
</evidence>
<evidence type="ECO:0000256" key="2">
    <source>
        <dbReference type="ARBA" id="ARBA00022741"/>
    </source>
</evidence>
<dbReference type="Gene3D" id="1.20.272.10">
    <property type="match status" value="1"/>
</dbReference>
<dbReference type="PANTHER" id="PTHR11669:SF9">
    <property type="entry name" value="REPLICATION FACTOR C SUBUNIT 5"/>
    <property type="match status" value="1"/>
</dbReference>
<sequence length="743" mass="86335">MRGTLENLNNVETLPWIEKYRPKTLDEVVSQDEIIKTLKIFVKNKCLPHILFYGRSGTGKCLAPDTQILMFNGTIKKAKDVKVNDKLMGDNNESRSVLSITTGKDTMYKIIQNKGDPYIVNSEHIISLKLSIPISECWSKNEFRYKLGWYENHMLKQKSFTIQQKNRRINKNNYKSKELAHDALVKFKENLTKNNMINKKGDICDISIQEYIKKQYKWKQHYKGFKCTEINCWPKKEVDLDPYMLGYWIGDGTSTDNRITSQDSTVLHYFNKKVLEMDNVYLRWTSSYDYRITTGVNNKGKNPFRNALNKYKLMNNKHVPYDYKVNDVDTRLELLAGFLDADGYLDPRYNYFEFVQKSKKIFDDIVFIGRSLGLMVSVTKSKIINNTTYHRASIYGHGIEKIPTKIPRKKARQYKHYKNPLTYRITVKKLKKGKYCGFEIDGNRRFLLSDYTVTHNTSTIIAFAKELYGKYCACMVMELNASDDRGIEVVRINIKKFVSTDKPIFDDSPASKKIKNLFKLVILDEADAMTNDAQAILRKVMEKYTTNTRFCLICNRIQKINPALQSRCTMFRFQPLSPDSIKQKIKEVAKIEKLSITSSGIKTIIKRSNRDMRKVLNILQSTSMIYKTINEYNVNCYLAYPQNEHMVNIINFLLEGSFSDSCIKISKIKNDNDLSLCDIISEIHEIILSDLLNINASKTNITTLNTDQLMHILFDLKKIEQRLLFSMTDTIHTSALIAIFKKV</sequence>
<dbReference type="Gene3D" id="1.10.8.60">
    <property type="match status" value="1"/>
</dbReference>
<dbReference type="GO" id="GO:0006281">
    <property type="term" value="P:DNA repair"/>
    <property type="evidence" value="ECO:0007669"/>
    <property type="project" value="TreeGrafter"/>
</dbReference>
<dbReference type="EMBL" id="MK500405">
    <property type="protein sequence ID" value="QBK88906.1"/>
    <property type="molecule type" value="Genomic_DNA"/>
</dbReference>
<dbReference type="Gene3D" id="3.40.50.300">
    <property type="entry name" value="P-loop containing nucleotide triphosphate hydrolases"/>
    <property type="match status" value="2"/>
</dbReference>
<dbReference type="CDD" id="cd18140">
    <property type="entry name" value="HLD_clamp_RFC"/>
    <property type="match status" value="1"/>
</dbReference>
<dbReference type="InterPro" id="IPR007869">
    <property type="entry name" value="Homing_endonuc_PI-Sce"/>
</dbReference>
<dbReference type="Pfam" id="PF05204">
    <property type="entry name" value="Hom_end"/>
    <property type="match status" value="1"/>
</dbReference>
<feature type="domain" description="DOD-type homing endonuclease" evidence="6">
    <location>
        <begin position="244"/>
        <end position="374"/>
    </location>
</feature>
<keyword evidence="4" id="KW-0067">ATP-binding</keyword>
<keyword evidence="2" id="KW-0547">Nucleotide-binding</keyword>
<gene>
    <name evidence="7" type="ORF">LCMiAC01_05880</name>
</gene>
<dbReference type="InterPro" id="IPR006141">
    <property type="entry name" value="Intein_N"/>
</dbReference>
<dbReference type="InterPro" id="IPR047854">
    <property type="entry name" value="RFC_lid"/>
</dbReference>
<dbReference type="PROSITE" id="PS50819">
    <property type="entry name" value="INTEIN_ENDONUCLEASE"/>
    <property type="match status" value="1"/>
</dbReference>
<dbReference type="SUPFAM" id="SSF48019">
    <property type="entry name" value="post-AAA+ oligomerization domain-like"/>
    <property type="match status" value="1"/>
</dbReference>
<dbReference type="GO" id="GO:0003677">
    <property type="term" value="F:DNA binding"/>
    <property type="evidence" value="ECO:0007669"/>
    <property type="project" value="InterPro"/>
</dbReference>
<name>A0A481Z3E0_9VIRU</name>
<dbReference type="GO" id="GO:0006261">
    <property type="term" value="P:DNA-templated DNA replication"/>
    <property type="evidence" value="ECO:0007669"/>
    <property type="project" value="TreeGrafter"/>
</dbReference>
<dbReference type="SUPFAM" id="SSF55608">
    <property type="entry name" value="Homing endonucleases"/>
    <property type="match status" value="1"/>
</dbReference>
<dbReference type="GO" id="GO:0016539">
    <property type="term" value="P:intein-mediated protein splicing"/>
    <property type="evidence" value="ECO:0007669"/>
    <property type="project" value="InterPro"/>
</dbReference>
<dbReference type="PROSITE" id="PS50817">
    <property type="entry name" value="INTEIN_N_TER"/>
    <property type="match status" value="1"/>
</dbReference>
<dbReference type="InterPro" id="IPR013748">
    <property type="entry name" value="Rep_factorC_C"/>
</dbReference>
<dbReference type="Pfam" id="PF05203">
    <property type="entry name" value="Hom_end_hint"/>
    <property type="match status" value="1"/>
</dbReference>
<proteinExistence type="predicted"/>
<dbReference type="Gene3D" id="3.10.28.10">
    <property type="entry name" value="Homing endonucleases"/>
    <property type="match status" value="1"/>
</dbReference>
<dbReference type="SUPFAM" id="SSF52540">
    <property type="entry name" value="P-loop containing nucleoside triphosphate hydrolases"/>
    <property type="match status" value="2"/>
</dbReference>
<dbReference type="PANTHER" id="PTHR11669">
    <property type="entry name" value="REPLICATION FACTOR C / DNA POLYMERASE III GAMMA-TAU SUBUNIT"/>
    <property type="match status" value="1"/>
</dbReference>
<dbReference type="InterPro" id="IPR050238">
    <property type="entry name" value="DNA_Rep/Repair_Clamp_Loader"/>
</dbReference>
<evidence type="ECO:0000256" key="4">
    <source>
        <dbReference type="ARBA" id="ARBA00022840"/>
    </source>
</evidence>
<dbReference type="Pfam" id="PF08542">
    <property type="entry name" value="Rep_fac_C"/>
    <property type="match status" value="1"/>
</dbReference>
<keyword evidence="5" id="KW-0651">Protein splicing</keyword>
<evidence type="ECO:0000256" key="1">
    <source>
        <dbReference type="ARBA" id="ARBA00022705"/>
    </source>
</evidence>
<protein>
    <submittedName>
        <fullName evidence="7">Replication factor C protein</fullName>
    </submittedName>
</protein>
<dbReference type="CDD" id="cd00009">
    <property type="entry name" value="AAA"/>
    <property type="match status" value="1"/>
</dbReference>
<dbReference type="GO" id="GO:0003689">
    <property type="term" value="F:DNA clamp loader activity"/>
    <property type="evidence" value="ECO:0007669"/>
    <property type="project" value="TreeGrafter"/>
</dbReference>
<dbReference type="SUPFAM" id="SSF51294">
    <property type="entry name" value="Hedgehog/intein (Hint) domain"/>
    <property type="match status" value="1"/>
</dbReference>
<dbReference type="InterPro" id="IPR007868">
    <property type="entry name" value="Hom_end_hint"/>
</dbReference>
<dbReference type="GO" id="GO:0005524">
    <property type="term" value="F:ATP binding"/>
    <property type="evidence" value="ECO:0007669"/>
    <property type="project" value="UniProtKB-KW"/>
</dbReference>
<dbReference type="InterPro" id="IPR004042">
    <property type="entry name" value="Intein_endonuc_central"/>
</dbReference>